<sequence>MAEGGPCFHSRFVRGECQEGAYKLENPEAKAQSKVERTPQCPIPAWVDVQRMQDEQNVVGGVYYCQDTDEACESWARGGECSTNEGFMRVACPVSCRIDGCIDKNDMCVRWAQLGECDSNFNYMVENCPVSCRKLREAAARPLDDNIQTATDAEDAAAQEEEPVEEEIENEEMEEVVMKDDETFIERENPDDDDQQLPQLSTRGDVGRRLRGAKRQKDGYRPHRVGKGVRQRLAPPPHQNRTQRSPSPPAPHHVEEEEELDWALIACTCLGLAALVTCCVRQRQRAAMRWQTKNL</sequence>
<reference evidence="3" key="1">
    <citation type="submission" date="2021-01" db="EMBL/GenBank/DDBJ databases">
        <authorList>
            <person name="Corre E."/>
            <person name="Pelletier E."/>
            <person name="Niang G."/>
            <person name="Scheremetjew M."/>
            <person name="Finn R."/>
            <person name="Kale V."/>
            <person name="Holt S."/>
            <person name="Cochrane G."/>
            <person name="Meng A."/>
            <person name="Brown T."/>
            <person name="Cohen L."/>
        </authorList>
    </citation>
    <scope>NUCLEOTIDE SEQUENCE</scope>
    <source>
        <strain evidence="3">UIO037</strain>
    </source>
</reference>
<dbReference type="InterPro" id="IPR003582">
    <property type="entry name" value="ShKT_dom"/>
</dbReference>
<gene>
    <name evidence="3" type="ORF">CPOL0286_LOCUS8695</name>
</gene>
<dbReference type="EMBL" id="HBKO01019077">
    <property type="protein sequence ID" value="CAE2219978.1"/>
    <property type="molecule type" value="Transcribed_RNA"/>
</dbReference>
<feature type="region of interest" description="Disordered" evidence="1">
    <location>
        <begin position="152"/>
        <end position="256"/>
    </location>
</feature>
<proteinExistence type="predicted"/>
<feature type="domain" description="ShKT" evidence="2">
    <location>
        <begin position="65"/>
        <end position="99"/>
    </location>
</feature>
<feature type="compositionally biased region" description="Acidic residues" evidence="1">
    <location>
        <begin position="152"/>
        <end position="175"/>
    </location>
</feature>
<dbReference type="Pfam" id="PF01549">
    <property type="entry name" value="ShK"/>
    <property type="match status" value="2"/>
</dbReference>
<dbReference type="PROSITE" id="PS51670">
    <property type="entry name" value="SHKT"/>
    <property type="match status" value="2"/>
</dbReference>
<dbReference type="SMART" id="SM00254">
    <property type="entry name" value="ShKT"/>
    <property type="match status" value="2"/>
</dbReference>
<dbReference type="AlphaFoldDB" id="A0A7S4I6U7"/>
<feature type="compositionally biased region" description="Basic and acidic residues" evidence="1">
    <location>
        <begin position="176"/>
        <end position="188"/>
    </location>
</feature>
<accession>A0A7S4I6U7</accession>
<feature type="domain" description="ShKT" evidence="2">
    <location>
        <begin position="101"/>
        <end position="135"/>
    </location>
</feature>
<name>A0A7S4I6U7_9EUKA</name>
<evidence type="ECO:0000313" key="3">
    <source>
        <dbReference type="EMBL" id="CAE2219978.1"/>
    </source>
</evidence>
<protein>
    <recommendedName>
        <fullName evidence="2">ShKT domain-containing protein</fullName>
    </recommendedName>
</protein>
<evidence type="ECO:0000259" key="2">
    <source>
        <dbReference type="PROSITE" id="PS51670"/>
    </source>
</evidence>
<evidence type="ECO:0000256" key="1">
    <source>
        <dbReference type="SAM" id="MobiDB-lite"/>
    </source>
</evidence>
<organism evidence="3">
    <name type="scientific">Prymnesium polylepis</name>
    <dbReference type="NCBI Taxonomy" id="72548"/>
    <lineage>
        <taxon>Eukaryota</taxon>
        <taxon>Haptista</taxon>
        <taxon>Haptophyta</taxon>
        <taxon>Prymnesiophyceae</taxon>
        <taxon>Prymnesiales</taxon>
        <taxon>Prymnesiaceae</taxon>
        <taxon>Prymnesium</taxon>
    </lineage>
</organism>